<dbReference type="AlphaFoldDB" id="A0A9N7UY51"/>
<dbReference type="EMBL" id="CADEAL010002236">
    <property type="protein sequence ID" value="CAB1439134.1"/>
    <property type="molecule type" value="Genomic_DNA"/>
</dbReference>
<organism evidence="2 3">
    <name type="scientific">Pleuronectes platessa</name>
    <name type="common">European plaice</name>
    <dbReference type="NCBI Taxonomy" id="8262"/>
    <lineage>
        <taxon>Eukaryota</taxon>
        <taxon>Metazoa</taxon>
        <taxon>Chordata</taxon>
        <taxon>Craniata</taxon>
        <taxon>Vertebrata</taxon>
        <taxon>Euteleostomi</taxon>
        <taxon>Actinopterygii</taxon>
        <taxon>Neopterygii</taxon>
        <taxon>Teleostei</taxon>
        <taxon>Neoteleostei</taxon>
        <taxon>Acanthomorphata</taxon>
        <taxon>Carangaria</taxon>
        <taxon>Pleuronectiformes</taxon>
        <taxon>Pleuronectoidei</taxon>
        <taxon>Pleuronectidae</taxon>
        <taxon>Pleuronectes</taxon>
    </lineage>
</organism>
<accession>A0A9N7UY51</accession>
<keyword evidence="3" id="KW-1185">Reference proteome</keyword>
<evidence type="ECO:0000256" key="1">
    <source>
        <dbReference type="SAM" id="MobiDB-lite"/>
    </source>
</evidence>
<evidence type="ECO:0000313" key="3">
    <source>
        <dbReference type="Proteomes" id="UP001153269"/>
    </source>
</evidence>
<feature type="region of interest" description="Disordered" evidence="1">
    <location>
        <begin position="1"/>
        <end position="20"/>
    </location>
</feature>
<evidence type="ECO:0000313" key="2">
    <source>
        <dbReference type="EMBL" id="CAB1439134.1"/>
    </source>
</evidence>
<gene>
    <name evidence="2" type="ORF">PLEPLA_LOCUS26964</name>
</gene>
<protein>
    <submittedName>
        <fullName evidence="2">Uncharacterized protein</fullName>
    </submittedName>
</protein>
<proteinExistence type="predicted"/>
<name>A0A9N7UY51_PLEPL</name>
<dbReference type="Proteomes" id="UP001153269">
    <property type="component" value="Unassembled WGS sequence"/>
</dbReference>
<comment type="caution">
    <text evidence="2">The sequence shown here is derived from an EMBL/GenBank/DDBJ whole genome shotgun (WGS) entry which is preliminary data.</text>
</comment>
<sequence length="136" mass="14881">MKGPRRTSGRESDEGLSSGTGGDEKLLCLLAGVTGVNAHTWSPLGLTAERDVRLGKLISEQTRGQLFTRPPPLSGLQLNPTGWCLLLPVSFTESINFAELSAYQLRSVFLPSLPRLIASLDRIRRRPEGSPSFRLH</sequence>
<reference evidence="2" key="1">
    <citation type="submission" date="2020-03" db="EMBL/GenBank/DDBJ databases">
        <authorList>
            <person name="Weist P."/>
        </authorList>
    </citation>
    <scope>NUCLEOTIDE SEQUENCE</scope>
</reference>